<sequence>MEPLNVQHEGRTLRGTLHLPQEAPAPAVVLCHGFSGNRTEFGHTFVRLGRRLAERGVAAYRFDFAGGGESDGEYGDITVSDQVSQVLAVLDAVGAHSGVDADRLSLLGMSLGGLTASLAAAKRQVRSLALWAPAAIAVDAEVTKHRQAVIAEHGYDDFGGTPIFKRYADDAETIDAFADARGHTGPVLLAAGSEDNVFGPGVFDGYHDLYESQLEYHKLNGVGHGFETVPAREHLLELTEAFLLRHM</sequence>
<dbReference type="SUPFAM" id="SSF53474">
    <property type="entry name" value="alpha/beta-Hydrolases"/>
    <property type="match status" value="1"/>
</dbReference>
<comment type="caution">
    <text evidence="3">The sequence shown here is derived from an EMBL/GenBank/DDBJ whole genome shotgun (WGS) entry which is preliminary data.</text>
</comment>
<protein>
    <submittedName>
        <fullName evidence="3">Alpha/beta fold hydrolase</fullName>
    </submittedName>
</protein>
<evidence type="ECO:0000259" key="1">
    <source>
        <dbReference type="Pfam" id="PF12146"/>
    </source>
</evidence>
<dbReference type="EMBL" id="JAUEMJ010000005">
    <property type="protein sequence ID" value="MDN3241567.1"/>
    <property type="molecule type" value="Genomic_DNA"/>
</dbReference>
<accession>A0ABT7YUP1</accession>
<keyword evidence="4" id="KW-1185">Reference proteome</keyword>
<organism evidence="3 4">
    <name type="scientific">Glycomyces tritici</name>
    <dbReference type="NCBI Taxonomy" id="2665176"/>
    <lineage>
        <taxon>Bacteria</taxon>
        <taxon>Bacillati</taxon>
        <taxon>Actinomycetota</taxon>
        <taxon>Actinomycetes</taxon>
        <taxon>Glycomycetales</taxon>
        <taxon>Glycomycetaceae</taxon>
        <taxon>Glycomyces</taxon>
    </lineage>
</organism>
<dbReference type="RefSeq" id="WP_289958475.1">
    <property type="nucleotide sequence ID" value="NZ_JAUEMJ010000005.1"/>
</dbReference>
<evidence type="ECO:0000313" key="4">
    <source>
        <dbReference type="Proteomes" id="UP001171902"/>
    </source>
</evidence>
<dbReference type="Gene3D" id="3.40.50.1820">
    <property type="entry name" value="alpha/beta hydrolase"/>
    <property type="match status" value="1"/>
</dbReference>
<evidence type="ECO:0000313" key="2">
    <source>
        <dbReference type="EMBL" id="MDN3241567.1"/>
    </source>
</evidence>
<proteinExistence type="predicted"/>
<dbReference type="PANTHER" id="PTHR43265">
    <property type="entry name" value="ESTERASE ESTD"/>
    <property type="match status" value="1"/>
</dbReference>
<dbReference type="EMBL" id="JAUEMJ010000007">
    <property type="protein sequence ID" value="MDN3242354.1"/>
    <property type="molecule type" value="Genomic_DNA"/>
</dbReference>
<dbReference type="PANTHER" id="PTHR43265:SF1">
    <property type="entry name" value="ESTERASE ESTD"/>
    <property type="match status" value="1"/>
</dbReference>
<dbReference type="InterPro" id="IPR029058">
    <property type="entry name" value="AB_hydrolase_fold"/>
</dbReference>
<dbReference type="Proteomes" id="UP001171902">
    <property type="component" value="Unassembled WGS sequence"/>
</dbReference>
<keyword evidence="3" id="KW-0378">Hydrolase</keyword>
<reference evidence="3" key="1">
    <citation type="submission" date="2023-06" db="EMBL/GenBank/DDBJ databases">
        <title>Gycomyces niveus sp.nov., a novel actinomycete isolated from soil in Shouguang.</title>
        <authorList>
            <person name="Yang X."/>
            <person name="Zhao J."/>
        </authorList>
    </citation>
    <scope>NUCLEOTIDE SEQUENCE</scope>
    <source>
        <strain evidence="3">NEAU C2</strain>
    </source>
</reference>
<name>A0ABT7YUP1_9ACTN</name>
<gene>
    <name evidence="2" type="ORF">QWI33_17720</name>
    <name evidence="3" type="ORF">QWI33_21720</name>
</gene>
<dbReference type="InterPro" id="IPR053145">
    <property type="entry name" value="AB_hydrolase_Est10"/>
</dbReference>
<evidence type="ECO:0000313" key="3">
    <source>
        <dbReference type="EMBL" id="MDN3242354.1"/>
    </source>
</evidence>
<dbReference type="GO" id="GO:0016787">
    <property type="term" value="F:hydrolase activity"/>
    <property type="evidence" value="ECO:0007669"/>
    <property type="project" value="UniProtKB-KW"/>
</dbReference>
<dbReference type="InterPro" id="IPR022742">
    <property type="entry name" value="Hydrolase_4"/>
</dbReference>
<dbReference type="Pfam" id="PF12146">
    <property type="entry name" value="Hydrolase_4"/>
    <property type="match status" value="1"/>
</dbReference>
<feature type="domain" description="Serine aminopeptidase S33" evidence="1">
    <location>
        <begin position="24"/>
        <end position="135"/>
    </location>
</feature>